<keyword evidence="1" id="KW-0547">Nucleotide-binding</keyword>
<dbReference type="Gene3D" id="3.40.50.300">
    <property type="entry name" value="P-loop containing nucleotide triphosphate hydrolases"/>
    <property type="match status" value="2"/>
</dbReference>
<dbReference type="InterPro" id="IPR003593">
    <property type="entry name" value="AAA+_ATPase"/>
</dbReference>
<dbReference type="GO" id="GO:0005524">
    <property type="term" value="F:ATP binding"/>
    <property type="evidence" value="ECO:0007669"/>
    <property type="project" value="UniProtKB-KW"/>
</dbReference>
<dbReference type="InterPro" id="IPR003439">
    <property type="entry name" value="ABC_transporter-like_ATP-bd"/>
</dbReference>
<dbReference type="SUPFAM" id="SSF52540">
    <property type="entry name" value="P-loop containing nucleoside triphosphate hydrolases"/>
    <property type="match status" value="2"/>
</dbReference>
<dbReference type="InterPro" id="IPR017871">
    <property type="entry name" value="ABC_transporter-like_CS"/>
</dbReference>
<dbReference type="InterPro" id="IPR027417">
    <property type="entry name" value="P-loop_NTPase"/>
</dbReference>
<dbReference type="Pfam" id="PF00005">
    <property type="entry name" value="ABC_tran"/>
    <property type="match status" value="2"/>
</dbReference>
<dbReference type="PANTHER" id="PTHR42855">
    <property type="entry name" value="ABC TRANSPORTER ATP-BINDING SUBUNIT"/>
    <property type="match status" value="1"/>
</dbReference>
<organism evidence="4">
    <name type="scientific">Agromyces sp. G08B096</name>
    <dbReference type="NCBI Taxonomy" id="3156399"/>
    <lineage>
        <taxon>Bacteria</taxon>
        <taxon>Bacillati</taxon>
        <taxon>Actinomycetota</taxon>
        <taxon>Actinomycetes</taxon>
        <taxon>Micrococcales</taxon>
        <taxon>Microbacteriaceae</taxon>
        <taxon>Agromyces</taxon>
    </lineage>
</organism>
<dbReference type="FunFam" id="3.40.50.300:FF:000011">
    <property type="entry name" value="Putative ABC transporter ATP-binding component"/>
    <property type="match status" value="1"/>
</dbReference>
<dbReference type="NCBIfam" id="NF000355">
    <property type="entry name" value="ribo_prot_ABC_F"/>
    <property type="match status" value="1"/>
</dbReference>
<name>A0AAU7W7A6_9MICO</name>
<evidence type="ECO:0000313" key="4">
    <source>
        <dbReference type="EMBL" id="XBX81610.1"/>
    </source>
</evidence>
<evidence type="ECO:0000259" key="3">
    <source>
        <dbReference type="PROSITE" id="PS50893"/>
    </source>
</evidence>
<dbReference type="PROSITE" id="PS00211">
    <property type="entry name" value="ABC_TRANSPORTER_1"/>
    <property type="match status" value="1"/>
</dbReference>
<dbReference type="RefSeq" id="WP_350347632.1">
    <property type="nucleotide sequence ID" value="NZ_CP158374.1"/>
</dbReference>
<evidence type="ECO:0000256" key="2">
    <source>
        <dbReference type="ARBA" id="ARBA00022840"/>
    </source>
</evidence>
<accession>A0AAU7W7A6</accession>
<dbReference type="PANTHER" id="PTHR42855:SF2">
    <property type="entry name" value="DRUG RESISTANCE ABC TRANSPORTER,ATP-BINDING PROTEIN"/>
    <property type="match status" value="1"/>
</dbReference>
<dbReference type="PROSITE" id="PS50893">
    <property type="entry name" value="ABC_TRANSPORTER_2"/>
    <property type="match status" value="2"/>
</dbReference>
<dbReference type="SMART" id="SM00382">
    <property type="entry name" value="AAA"/>
    <property type="match status" value="2"/>
</dbReference>
<evidence type="ECO:0000256" key="1">
    <source>
        <dbReference type="ARBA" id="ARBA00022741"/>
    </source>
</evidence>
<feature type="domain" description="ABC transporter" evidence="3">
    <location>
        <begin position="371"/>
        <end position="551"/>
    </location>
</feature>
<proteinExistence type="predicted"/>
<dbReference type="AlphaFoldDB" id="A0AAU7W7A6"/>
<feature type="domain" description="ABC transporter" evidence="3">
    <location>
        <begin position="12"/>
        <end position="272"/>
    </location>
</feature>
<dbReference type="GO" id="GO:0016887">
    <property type="term" value="F:ATP hydrolysis activity"/>
    <property type="evidence" value="ECO:0007669"/>
    <property type="project" value="InterPro"/>
</dbReference>
<protein>
    <submittedName>
        <fullName evidence="4">Ribosomal protection-like ABC-F family protein</fullName>
    </submittedName>
</protein>
<keyword evidence="2" id="KW-0067">ATP-binding</keyword>
<reference evidence="4" key="1">
    <citation type="submission" date="2024-05" db="EMBL/GenBank/DDBJ databases">
        <authorList>
            <person name="Yu L."/>
        </authorList>
    </citation>
    <scope>NUCLEOTIDE SEQUENCE</scope>
    <source>
        <strain evidence="4">G08B096</strain>
    </source>
</reference>
<gene>
    <name evidence="4" type="primary">abc-f</name>
    <name evidence="4" type="ORF">ABIQ69_13455</name>
</gene>
<sequence>MTRSLHSPSSQLALRAVTKRFAERVVLDRVDVTARPGEHIGVIGDNGSGKSTLLRLVAGELAPDAGEAIVVAPGGLALLDQVLDLPDGSSVHDAIDTAWRDLRALERDLHAAETALAGVDGVPLEGRDLEAALAHYGGLLDRYEARDGYGASARLDAALQALGVGGIARDREWASLSGGERGRVALAATIAANAELLLLDEPTNDLDDTAWDWLLGALRAHRGTVIAITHDRAFLEAFTDAIWEVDRGTVARYGDGYAGYLRAKAAARERQRLAHEAWREELARQRSLLEANAFRLDAIPRRMEKAGFGHGAFRLRGRDHGAMSRIRNAKERLERLTAHPVAPPPEPLAFTPSLRREAMGEDRDAAAPAILELEDVHVVRTSVERLRLGTGDRVLVTGPNGVGKTTLLRAIAGELSPTSGSVSVTGSIGQLRQESAPTAGRTTVLEAFAAGLRTDLDSARERLALLGLFRDAEFGVPVGGLSYGQRRRLELATLVSRPHDLLLLDEPTNHLSPDLVDDLEQALGSFDGAVVLVTHDRRMRERFAGERLHLVPA</sequence>
<dbReference type="InterPro" id="IPR051309">
    <property type="entry name" value="ABCF_ATPase"/>
</dbReference>
<dbReference type="EMBL" id="CP158374">
    <property type="protein sequence ID" value="XBX81610.1"/>
    <property type="molecule type" value="Genomic_DNA"/>
</dbReference>